<dbReference type="EMBL" id="HE573019">
    <property type="protein sequence ID" value="CCC47282.1"/>
    <property type="molecule type" value="Genomic_DNA"/>
</dbReference>
<accession>G0TTK1</accession>
<name>G0TTK1_TRYVY</name>
<feature type="region of interest" description="Disordered" evidence="1">
    <location>
        <begin position="365"/>
        <end position="395"/>
    </location>
</feature>
<evidence type="ECO:0000313" key="2">
    <source>
        <dbReference type="EMBL" id="CCC47282.1"/>
    </source>
</evidence>
<dbReference type="OMA" id="MYVDLLA"/>
<organism evidence="2">
    <name type="scientific">Trypanosoma vivax (strain Y486)</name>
    <dbReference type="NCBI Taxonomy" id="1055687"/>
    <lineage>
        <taxon>Eukaryota</taxon>
        <taxon>Discoba</taxon>
        <taxon>Euglenozoa</taxon>
        <taxon>Kinetoplastea</taxon>
        <taxon>Metakinetoplastina</taxon>
        <taxon>Trypanosomatida</taxon>
        <taxon>Trypanosomatidae</taxon>
        <taxon>Trypanosoma</taxon>
        <taxon>Duttonella</taxon>
    </lineage>
</organism>
<protein>
    <submittedName>
        <fullName evidence="2">Uncharacterized protein</fullName>
    </submittedName>
</protein>
<dbReference type="AlphaFoldDB" id="G0TTK1"/>
<gene>
    <name evidence="2" type="ORF">TVY486_0304542</name>
</gene>
<evidence type="ECO:0000256" key="1">
    <source>
        <dbReference type="SAM" id="MobiDB-lite"/>
    </source>
</evidence>
<sequence length="418" mass="44232">MHDAVDPCAAPLVVDVSDVLPPLSLRRVRMYVDLLASPPPSAHPFRAFLEDTGAMCNPARLENGIPDREDVCPLSLLEALRGKHGHSAGTAMHRTWVCGPQAFLSSMSRLIADCVRRRALPLVDRKSGNGSCVHPSTEAICGDEATNQTASGGVGTKNYDIHVRYFPTKKFTQFSHVFCAEVIVRDAVELRRMRESVRLMDAQYAIVGAKSQTVKSSMDFWRAVSTHVMVENDGLSPVGGDPKAVVLGSMGSADSLTGYASAVCVDSGRCVTGTLSAGVNGAWVQPPAKRPREATCVGRVDGYVSSRGGLHAVGDEELLKQSDIGLVAVFYLAFNGVLYAGNATGTTAAPPSTRSVRGLNRVVASAETPQNSTGDGSIDEVGARPKSASEHGASNESEPVFFLPCTSTTSFVRGVLGL</sequence>
<reference evidence="2" key="1">
    <citation type="journal article" date="2012" name="Proc. Natl. Acad. Sci. U.S.A.">
        <title>Antigenic diversity is generated by distinct evolutionary mechanisms in African trypanosome species.</title>
        <authorList>
            <person name="Jackson A.P."/>
            <person name="Berry A."/>
            <person name="Aslett M."/>
            <person name="Allison H.C."/>
            <person name="Burton P."/>
            <person name="Vavrova-Anderson J."/>
            <person name="Brown R."/>
            <person name="Browne H."/>
            <person name="Corton N."/>
            <person name="Hauser H."/>
            <person name="Gamble J."/>
            <person name="Gilderthorp R."/>
            <person name="Marcello L."/>
            <person name="McQuillan J."/>
            <person name="Otto T.D."/>
            <person name="Quail M.A."/>
            <person name="Sanders M.J."/>
            <person name="van Tonder A."/>
            <person name="Ginger M.L."/>
            <person name="Field M.C."/>
            <person name="Barry J.D."/>
            <person name="Hertz-Fowler C."/>
            <person name="Berriman M."/>
        </authorList>
    </citation>
    <scope>NUCLEOTIDE SEQUENCE</scope>
    <source>
        <strain evidence="2">Y486</strain>
    </source>
</reference>
<dbReference type="VEuPathDB" id="TriTrypDB:TvY486_0304542"/>
<proteinExistence type="predicted"/>